<protein>
    <submittedName>
        <fullName evidence="7">ABC transporter substrate-binding protein</fullName>
    </submittedName>
</protein>
<dbReference type="GO" id="GO:0030975">
    <property type="term" value="F:thiamine binding"/>
    <property type="evidence" value="ECO:0007669"/>
    <property type="project" value="InterPro"/>
</dbReference>
<dbReference type="Pfam" id="PF13343">
    <property type="entry name" value="SBP_bac_6"/>
    <property type="match status" value="1"/>
</dbReference>
<evidence type="ECO:0000256" key="1">
    <source>
        <dbReference type="ARBA" id="ARBA00004418"/>
    </source>
</evidence>
<gene>
    <name evidence="7" type="ORF">GCM10010136_21680</name>
</gene>
<dbReference type="InterPro" id="IPR006061">
    <property type="entry name" value="SBP_1_CS"/>
</dbReference>
<dbReference type="GO" id="GO:0030288">
    <property type="term" value="C:outer membrane-bounded periplasmic space"/>
    <property type="evidence" value="ECO:0007669"/>
    <property type="project" value="InterPro"/>
</dbReference>
<feature type="chain" id="PRO_5035310204" evidence="6">
    <location>
        <begin position="21"/>
        <end position="330"/>
    </location>
</feature>
<evidence type="ECO:0000256" key="3">
    <source>
        <dbReference type="ARBA" id="ARBA00022448"/>
    </source>
</evidence>
<dbReference type="PROSITE" id="PS01037">
    <property type="entry name" value="SBP_BACTERIAL_1"/>
    <property type="match status" value="1"/>
</dbReference>
<dbReference type="AlphaFoldDB" id="A0A8J3DHW7"/>
<feature type="signal peptide" evidence="6">
    <location>
        <begin position="1"/>
        <end position="20"/>
    </location>
</feature>
<comment type="subcellular location">
    <subcellularLocation>
        <location evidence="1">Periplasm</location>
    </subcellularLocation>
</comment>
<evidence type="ECO:0000256" key="5">
    <source>
        <dbReference type="ARBA" id="ARBA00022764"/>
    </source>
</evidence>
<accession>A0A8J3DHW7</accession>
<dbReference type="PANTHER" id="PTHR30006:SF3">
    <property type="entry name" value="THIAMINE-BINDING PERIPLASMIC PROTEIN"/>
    <property type="match status" value="1"/>
</dbReference>
<dbReference type="Gene3D" id="3.40.190.10">
    <property type="entry name" value="Periplasmic binding protein-like II"/>
    <property type="match status" value="2"/>
</dbReference>
<dbReference type="InterPro" id="IPR005967">
    <property type="entry name" value="ThiB"/>
</dbReference>
<evidence type="ECO:0000256" key="2">
    <source>
        <dbReference type="ARBA" id="ARBA00008520"/>
    </source>
</evidence>
<dbReference type="SUPFAM" id="SSF53850">
    <property type="entry name" value="Periplasmic binding protein-like II"/>
    <property type="match status" value="1"/>
</dbReference>
<evidence type="ECO:0000313" key="8">
    <source>
        <dbReference type="Proteomes" id="UP000641137"/>
    </source>
</evidence>
<dbReference type="RefSeq" id="WP_189490036.1">
    <property type="nucleotide sequence ID" value="NZ_BMZO01000007.1"/>
</dbReference>
<dbReference type="GO" id="GO:0015888">
    <property type="term" value="P:thiamine transport"/>
    <property type="evidence" value="ECO:0007669"/>
    <property type="project" value="InterPro"/>
</dbReference>
<dbReference type="EMBL" id="BMZO01000007">
    <property type="protein sequence ID" value="GHC73507.1"/>
    <property type="molecule type" value="Genomic_DNA"/>
</dbReference>
<evidence type="ECO:0000256" key="6">
    <source>
        <dbReference type="SAM" id="SignalP"/>
    </source>
</evidence>
<dbReference type="NCBIfam" id="TIGR01276">
    <property type="entry name" value="thiB"/>
    <property type="match status" value="1"/>
</dbReference>
<comment type="similarity">
    <text evidence="2">Belongs to the bacterial solute-binding protein 1 family.</text>
</comment>
<keyword evidence="3" id="KW-0813">Transport</keyword>
<dbReference type="CDD" id="cd13545">
    <property type="entry name" value="PBP2_TbpA"/>
    <property type="match status" value="1"/>
</dbReference>
<evidence type="ECO:0000313" key="7">
    <source>
        <dbReference type="EMBL" id="GHC73507.1"/>
    </source>
</evidence>
<dbReference type="Proteomes" id="UP000641137">
    <property type="component" value="Unassembled WGS sequence"/>
</dbReference>
<reference evidence="7" key="2">
    <citation type="submission" date="2020-09" db="EMBL/GenBank/DDBJ databases">
        <authorList>
            <person name="Sun Q."/>
            <person name="Kim S."/>
        </authorList>
    </citation>
    <scope>NUCLEOTIDE SEQUENCE</scope>
    <source>
        <strain evidence="7">KCTC 42097</strain>
    </source>
</reference>
<reference evidence="7" key="1">
    <citation type="journal article" date="2014" name="Int. J. Syst. Evol. Microbiol.">
        <title>Complete genome sequence of Corynebacterium casei LMG S-19264T (=DSM 44701T), isolated from a smear-ripened cheese.</title>
        <authorList>
            <consortium name="US DOE Joint Genome Institute (JGI-PGF)"/>
            <person name="Walter F."/>
            <person name="Albersmeier A."/>
            <person name="Kalinowski J."/>
            <person name="Ruckert C."/>
        </authorList>
    </citation>
    <scope>NUCLEOTIDE SEQUENCE</scope>
    <source>
        <strain evidence="7">KCTC 42097</strain>
    </source>
</reference>
<dbReference type="PANTHER" id="PTHR30006">
    <property type="entry name" value="THIAMINE-BINDING PERIPLASMIC PROTEIN-RELATED"/>
    <property type="match status" value="1"/>
</dbReference>
<dbReference type="NCBIfam" id="TIGR01254">
    <property type="entry name" value="sfuA"/>
    <property type="match status" value="1"/>
</dbReference>
<proteinExistence type="inferred from homology"/>
<keyword evidence="5" id="KW-0574">Periplasm</keyword>
<keyword evidence="4 6" id="KW-0732">Signal</keyword>
<name>A0A8J3DHW7_9HYPH</name>
<evidence type="ECO:0000256" key="4">
    <source>
        <dbReference type="ARBA" id="ARBA00022729"/>
    </source>
</evidence>
<dbReference type="GO" id="GO:0030976">
    <property type="term" value="F:thiamine pyrophosphate binding"/>
    <property type="evidence" value="ECO:0007669"/>
    <property type="project" value="TreeGrafter"/>
</dbReference>
<dbReference type="GO" id="GO:0055085">
    <property type="term" value="P:transmembrane transport"/>
    <property type="evidence" value="ECO:0007669"/>
    <property type="project" value="InterPro"/>
</dbReference>
<organism evidence="7 8">
    <name type="scientific">Limoniibacter endophyticus</name>
    <dbReference type="NCBI Taxonomy" id="1565040"/>
    <lineage>
        <taxon>Bacteria</taxon>
        <taxon>Pseudomonadati</taxon>
        <taxon>Pseudomonadota</taxon>
        <taxon>Alphaproteobacteria</taxon>
        <taxon>Hyphomicrobiales</taxon>
        <taxon>Bartonellaceae</taxon>
        <taxon>Limoniibacter</taxon>
    </lineage>
</organism>
<comment type="caution">
    <text evidence="7">The sequence shown here is derived from an EMBL/GenBank/DDBJ whole genome shotgun (WGS) entry which is preliminary data.</text>
</comment>
<dbReference type="InterPro" id="IPR005948">
    <property type="entry name" value="ThiB-like"/>
</dbReference>
<sequence>MRRSIPLAFAGLVFGSSAMAQDLTIYTYESFNSDWGPGPKVKQAFEAECGCRIDFVAVSDGVALLNRIKLEGVSSRADIVLGLDTNLTDEARSTGLFVPHAVATDTLSLPNPWIDDTFLPFDYGYFAVVYDSEKLKNPPKSLKDLVEGDPGEKIILQDPRTSTPGLGFLLWIKAVYGDSASTAWQKLEDRVLTVTPGWSEAYGLFTRGEAPMVVSYTTSPAYHLIADNEDRYKAAAFEEGHYLQIEVAALTKKGADNSHAKAFMTFLTNPQFQDIIPQTQWMLPAARTSKPLPAAFETLVNPTKALEIAPGEVARNRAAWIDEWLQAMSR</sequence>
<keyword evidence="8" id="KW-1185">Reference proteome</keyword>